<dbReference type="PRINTS" id="PR00081">
    <property type="entry name" value="GDHRDH"/>
</dbReference>
<gene>
    <name evidence="5" type="ORF">TL08_09055</name>
</gene>
<dbReference type="PRINTS" id="PR00080">
    <property type="entry name" value="SDRFAMILY"/>
</dbReference>
<evidence type="ECO:0000259" key="4">
    <source>
        <dbReference type="SMART" id="SM00822"/>
    </source>
</evidence>
<dbReference type="PANTHER" id="PTHR43975:SF2">
    <property type="entry name" value="EG:BACR7A4.14 PROTEIN-RELATED"/>
    <property type="match status" value="1"/>
</dbReference>
<dbReference type="InterPro" id="IPR057326">
    <property type="entry name" value="KR_dom"/>
</dbReference>
<dbReference type="Gene3D" id="3.40.50.720">
    <property type="entry name" value="NAD(P)-binding Rossmann-like Domain"/>
    <property type="match status" value="1"/>
</dbReference>
<dbReference type="CDD" id="cd05233">
    <property type="entry name" value="SDR_c"/>
    <property type="match status" value="1"/>
</dbReference>
<evidence type="ECO:0000313" key="6">
    <source>
        <dbReference type="Proteomes" id="UP000095210"/>
    </source>
</evidence>
<organism evidence="5 6">
    <name type="scientific">Actinoalloteichus hymeniacidonis</name>
    <dbReference type="NCBI Taxonomy" id="340345"/>
    <lineage>
        <taxon>Bacteria</taxon>
        <taxon>Bacillati</taxon>
        <taxon>Actinomycetota</taxon>
        <taxon>Actinomycetes</taxon>
        <taxon>Pseudonocardiales</taxon>
        <taxon>Pseudonocardiaceae</taxon>
        <taxon>Actinoalloteichus</taxon>
    </lineage>
</organism>
<evidence type="ECO:0000256" key="3">
    <source>
        <dbReference type="RuleBase" id="RU000363"/>
    </source>
</evidence>
<dbReference type="PROSITE" id="PS00061">
    <property type="entry name" value="ADH_SHORT"/>
    <property type="match status" value="1"/>
</dbReference>
<sequence>MTDGELDFAGQRIIVTGAGSGIGRATAQAFARRGASVLAVGRTPERLTETAEGRAGIHPFAADLTAEAGPAQIVAQAHERLGGIDVLVNNAGVVRPTPLGSVTGQEARRQFETNLVAPILLMQEALPGLERSRGTVVNVSSAIGQRGWPAMSVYAASKAALDSLTRVWAVELGARGVRAVTVAPGPTRTPVLANNGYSAEQAAAAMRTQAQRYEQLPVGRMAEAEEVAWWILAVSDRRRAAQVNGAWLPVDGGGSVS</sequence>
<dbReference type="InterPro" id="IPR036291">
    <property type="entry name" value="NAD(P)-bd_dom_sf"/>
</dbReference>
<feature type="domain" description="Ketoreductase" evidence="4">
    <location>
        <begin position="11"/>
        <end position="189"/>
    </location>
</feature>
<dbReference type="EMBL" id="CP014859">
    <property type="protein sequence ID" value="AOS62626.1"/>
    <property type="molecule type" value="Genomic_DNA"/>
</dbReference>
<reference evidence="6" key="1">
    <citation type="submission" date="2016-03" db="EMBL/GenBank/DDBJ databases">
        <title>Complete genome sequence of the type strain Actinoalloteichus hymeniacidonis DSM 45092.</title>
        <authorList>
            <person name="Schaffert L."/>
            <person name="Albersmeier A."/>
            <person name="Winkler A."/>
            <person name="Kalinowski J."/>
            <person name="Zotchev S."/>
            <person name="Ruckert C."/>
        </authorList>
    </citation>
    <scope>NUCLEOTIDE SEQUENCE [LARGE SCALE GENOMIC DNA]</scope>
    <source>
        <strain evidence="6">HPA177(T) (DSM 45092(T))</strain>
    </source>
</reference>
<dbReference type="RefSeq" id="WP_069848095.1">
    <property type="nucleotide sequence ID" value="NZ_CP014859.1"/>
</dbReference>
<dbReference type="PANTHER" id="PTHR43975">
    <property type="entry name" value="ZGC:101858"/>
    <property type="match status" value="1"/>
</dbReference>
<dbReference type="FunFam" id="3.40.50.720:FF:000084">
    <property type="entry name" value="Short-chain dehydrogenase reductase"/>
    <property type="match status" value="1"/>
</dbReference>
<name>A0AAC9MY85_9PSEU</name>
<evidence type="ECO:0000256" key="2">
    <source>
        <dbReference type="ARBA" id="ARBA00023002"/>
    </source>
</evidence>
<protein>
    <recommendedName>
        <fullName evidence="4">Ketoreductase domain-containing protein</fullName>
    </recommendedName>
</protein>
<evidence type="ECO:0000256" key="1">
    <source>
        <dbReference type="ARBA" id="ARBA00006484"/>
    </source>
</evidence>
<dbReference type="GO" id="GO:0016491">
    <property type="term" value="F:oxidoreductase activity"/>
    <property type="evidence" value="ECO:0007669"/>
    <property type="project" value="UniProtKB-KW"/>
</dbReference>
<dbReference type="Pfam" id="PF00106">
    <property type="entry name" value="adh_short"/>
    <property type="match status" value="1"/>
</dbReference>
<dbReference type="SMART" id="SM00822">
    <property type="entry name" value="PKS_KR"/>
    <property type="match status" value="1"/>
</dbReference>
<dbReference type="InterPro" id="IPR002347">
    <property type="entry name" value="SDR_fam"/>
</dbReference>
<proteinExistence type="inferred from homology"/>
<keyword evidence="2" id="KW-0560">Oxidoreductase</keyword>
<comment type="similarity">
    <text evidence="1 3">Belongs to the short-chain dehydrogenases/reductases (SDR) family.</text>
</comment>
<dbReference type="AlphaFoldDB" id="A0AAC9MY85"/>
<dbReference type="Proteomes" id="UP000095210">
    <property type="component" value="Chromosome"/>
</dbReference>
<accession>A0AAC9MY85</accession>
<dbReference type="KEGG" id="ahm:TL08_09055"/>
<keyword evidence="6" id="KW-1185">Reference proteome</keyword>
<evidence type="ECO:0000313" key="5">
    <source>
        <dbReference type="EMBL" id="AOS62626.1"/>
    </source>
</evidence>
<dbReference type="SUPFAM" id="SSF51735">
    <property type="entry name" value="NAD(P)-binding Rossmann-fold domains"/>
    <property type="match status" value="1"/>
</dbReference>
<dbReference type="InterPro" id="IPR020904">
    <property type="entry name" value="Sc_DH/Rdtase_CS"/>
</dbReference>